<evidence type="ECO:0000256" key="9">
    <source>
        <dbReference type="ARBA" id="ARBA00023136"/>
    </source>
</evidence>
<feature type="transmembrane region" description="Helical" evidence="10">
    <location>
        <begin position="21"/>
        <end position="44"/>
    </location>
</feature>
<name>A0ABD2P9L1_9CUCU</name>
<dbReference type="PIRSF" id="PIRSF031402">
    <property type="entry name" value="SYS1_homologue"/>
    <property type="match status" value="1"/>
</dbReference>
<dbReference type="Pfam" id="PF09801">
    <property type="entry name" value="SYS1"/>
    <property type="match status" value="1"/>
</dbReference>
<evidence type="ECO:0000256" key="5">
    <source>
        <dbReference type="ARBA" id="ARBA00022692"/>
    </source>
</evidence>
<evidence type="ECO:0000313" key="11">
    <source>
        <dbReference type="EMBL" id="KAL3287382.1"/>
    </source>
</evidence>
<comment type="function">
    <text evidence="10">Involved in protein trafficking.</text>
</comment>
<dbReference type="PANTHER" id="PTHR12952:SF0">
    <property type="entry name" value="PROTEIN SYS1 HOMOLOG"/>
    <property type="match status" value="1"/>
</dbReference>
<evidence type="ECO:0000256" key="4">
    <source>
        <dbReference type="ARBA" id="ARBA00022448"/>
    </source>
</evidence>
<keyword evidence="9 10" id="KW-0472">Membrane</keyword>
<keyword evidence="6 10" id="KW-0653">Protein transport</keyword>
<dbReference type="AlphaFoldDB" id="A0ABD2P9L1"/>
<keyword evidence="8 10" id="KW-0333">Golgi apparatus</keyword>
<gene>
    <name evidence="11" type="ORF">HHI36_001855</name>
</gene>
<evidence type="ECO:0000256" key="3">
    <source>
        <dbReference type="ARBA" id="ARBA00014516"/>
    </source>
</evidence>
<dbReference type="InterPro" id="IPR016973">
    <property type="entry name" value="Integral_membrane_SYS1"/>
</dbReference>
<proteinExistence type="inferred from homology"/>
<comment type="similarity">
    <text evidence="2 10">Belongs to the SYS1 family.</text>
</comment>
<organism evidence="11 12">
    <name type="scientific">Cryptolaemus montrouzieri</name>
    <dbReference type="NCBI Taxonomy" id="559131"/>
    <lineage>
        <taxon>Eukaryota</taxon>
        <taxon>Metazoa</taxon>
        <taxon>Ecdysozoa</taxon>
        <taxon>Arthropoda</taxon>
        <taxon>Hexapoda</taxon>
        <taxon>Insecta</taxon>
        <taxon>Pterygota</taxon>
        <taxon>Neoptera</taxon>
        <taxon>Endopterygota</taxon>
        <taxon>Coleoptera</taxon>
        <taxon>Polyphaga</taxon>
        <taxon>Cucujiformia</taxon>
        <taxon>Coccinelloidea</taxon>
        <taxon>Coccinellidae</taxon>
        <taxon>Scymninae</taxon>
        <taxon>Scymnini</taxon>
        <taxon>Cryptolaemus</taxon>
    </lineage>
</organism>
<keyword evidence="5 10" id="KW-0812">Transmembrane</keyword>
<dbReference type="GO" id="GO:0000139">
    <property type="term" value="C:Golgi membrane"/>
    <property type="evidence" value="ECO:0007669"/>
    <property type="project" value="UniProtKB-SubCell"/>
</dbReference>
<evidence type="ECO:0000256" key="2">
    <source>
        <dbReference type="ARBA" id="ARBA00008160"/>
    </source>
</evidence>
<keyword evidence="4 10" id="KW-0813">Transport</keyword>
<dbReference type="InterPro" id="IPR019185">
    <property type="entry name" value="Integral_membrane_SYS1-rel"/>
</dbReference>
<comment type="subcellular location">
    <subcellularLocation>
        <location evidence="1 10">Golgi apparatus membrane</location>
        <topology evidence="1 10">Multi-pass membrane protein</topology>
    </subcellularLocation>
</comment>
<evidence type="ECO:0000256" key="10">
    <source>
        <dbReference type="PIRNR" id="PIRNR031402"/>
    </source>
</evidence>
<dbReference type="PANTHER" id="PTHR12952">
    <property type="entry name" value="SYS1"/>
    <property type="match status" value="1"/>
</dbReference>
<evidence type="ECO:0000256" key="1">
    <source>
        <dbReference type="ARBA" id="ARBA00004653"/>
    </source>
</evidence>
<evidence type="ECO:0000313" key="12">
    <source>
        <dbReference type="Proteomes" id="UP001516400"/>
    </source>
</evidence>
<dbReference type="Proteomes" id="UP001516400">
    <property type="component" value="Unassembled WGS sequence"/>
</dbReference>
<dbReference type="EMBL" id="JABFTP020000185">
    <property type="protein sequence ID" value="KAL3287382.1"/>
    <property type="molecule type" value="Genomic_DNA"/>
</dbReference>
<keyword evidence="12" id="KW-1185">Reference proteome</keyword>
<feature type="transmembrane region" description="Helical" evidence="10">
    <location>
        <begin position="64"/>
        <end position="86"/>
    </location>
</feature>
<keyword evidence="7 10" id="KW-1133">Transmembrane helix</keyword>
<evidence type="ECO:0000256" key="7">
    <source>
        <dbReference type="ARBA" id="ARBA00022989"/>
    </source>
</evidence>
<reference evidence="11 12" key="1">
    <citation type="journal article" date="2021" name="BMC Biol.">
        <title>Horizontally acquired antibacterial genes associated with adaptive radiation of ladybird beetles.</title>
        <authorList>
            <person name="Li H.S."/>
            <person name="Tang X.F."/>
            <person name="Huang Y.H."/>
            <person name="Xu Z.Y."/>
            <person name="Chen M.L."/>
            <person name="Du X.Y."/>
            <person name="Qiu B.Y."/>
            <person name="Chen P.T."/>
            <person name="Zhang W."/>
            <person name="Slipinski A."/>
            <person name="Escalona H.E."/>
            <person name="Waterhouse R.M."/>
            <person name="Zwick A."/>
            <person name="Pang H."/>
        </authorList>
    </citation>
    <scope>NUCLEOTIDE SEQUENCE [LARGE SCALE GENOMIC DNA]</scope>
    <source>
        <strain evidence="11">SYSU2018</strain>
    </source>
</reference>
<comment type="caution">
    <text evidence="11">The sequence shown here is derived from an EMBL/GenBank/DDBJ whole genome shotgun (WGS) entry which is preliminary data.</text>
</comment>
<evidence type="ECO:0000256" key="8">
    <source>
        <dbReference type="ARBA" id="ARBA00023034"/>
    </source>
</evidence>
<accession>A0ABD2P9L1</accession>
<dbReference type="GO" id="GO:0015031">
    <property type="term" value="P:protein transport"/>
    <property type="evidence" value="ECO:0007669"/>
    <property type="project" value="UniProtKB-KW"/>
</dbReference>
<comment type="caution">
    <text evidence="10">Lacks conserved residue(s) required for the propagation of feature annotation.</text>
</comment>
<evidence type="ECO:0000256" key="6">
    <source>
        <dbReference type="ARBA" id="ARBA00022927"/>
    </source>
</evidence>
<sequence length="159" mass="18409">MKKLTGSFRYTQWDPWLIISQIITTQCTLYFTLGFWLALLGTLVGDSRTVDHIFEYNELQVRDFGGRMVIFSFILNSLVGAVVLWYVVERTKLCMDFSSTWHVIHLFICWFYNGNFPTAISWWLLNIVCATIMCVCAEFLCLRSELKAIPLSLGPKTDL</sequence>
<protein>
    <recommendedName>
        <fullName evidence="3 10">Protein SYS1 homolog</fullName>
    </recommendedName>
</protein>